<keyword evidence="5" id="KW-1185">Reference proteome</keyword>
<reference evidence="5" key="1">
    <citation type="journal article" date="2017" name="Genome Biol.">
        <title>Comparative genomics reveals high biological diversity and specific adaptations in the industrially and medically important fungal genus Aspergillus.</title>
        <authorList>
            <person name="de Vries R.P."/>
            <person name="Riley R."/>
            <person name="Wiebenga A."/>
            <person name="Aguilar-Osorio G."/>
            <person name="Amillis S."/>
            <person name="Uchima C.A."/>
            <person name="Anderluh G."/>
            <person name="Asadollahi M."/>
            <person name="Askin M."/>
            <person name="Barry K."/>
            <person name="Battaglia E."/>
            <person name="Bayram O."/>
            <person name="Benocci T."/>
            <person name="Braus-Stromeyer S.A."/>
            <person name="Caldana C."/>
            <person name="Canovas D."/>
            <person name="Cerqueira G.C."/>
            <person name="Chen F."/>
            <person name="Chen W."/>
            <person name="Choi C."/>
            <person name="Clum A."/>
            <person name="Dos Santos R.A."/>
            <person name="Damasio A.R."/>
            <person name="Diallinas G."/>
            <person name="Emri T."/>
            <person name="Fekete E."/>
            <person name="Flipphi M."/>
            <person name="Freyberg S."/>
            <person name="Gallo A."/>
            <person name="Gournas C."/>
            <person name="Habgood R."/>
            <person name="Hainaut M."/>
            <person name="Harispe M.L."/>
            <person name="Henrissat B."/>
            <person name="Hilden K.S."/>
            <person name="Hope R."/>
            <person name="Hossain A."/>
            <person name="Karabika E."/>
            <person name="Karaffa L."/>
            <person name="Karanyi Z."/>
            <person name="Krasevec N."/>
            <person name="Kuo A."/>
            <person name="Kusch H."/>
            <person name="LaButti K."/>
            <person name="Lagendijk E.L."/>
            <person name="Lapidus A."/>
            <person name="Levasseur A."/>
            <person name="Lindquist E."/>
            <person name="Lipzen A."/>
            <person name="Logrieco A.F."/>
            <person name="MacCabe A."/>
            <person name="Maekelae M.R."/>
            <person name="Malavazi I."/>
            <person name="Melin P."/>
            <person name="Meyer V."/>
            <person name="Mielnichuk N."/>
            <person name="Miskei M."/>
            <person name="Molnar A.P."/>
            <person name="Mule G."/>
            <person name="Ngan C.Y."/>
            <person name="Orejas M."/>
            <person name="Orosz E."/>
            <person name="Ouedraogo J.P."/>
            <person name="Overkamp K.M."/>
            <person name="Park H.-S."/>
            <person name="Perrone G."/>
            <person name="Piumi F."/>
            <person name="Punt P.J."/>
            <person name="Ram A.F."/>
            <person name="Ramon A."/>
            <person name="Rauscher S."/>
            <person name="Record E."/>
            <person name="Riano-Pachon D.M."/>
            <person name="Robert V."/>
            <person name="Roehrig J."/>
            <person name="Ruller R."/>
            <person name="Salamov A."/>
            <person name="Salih N.S."/>
            <person name="Samson R.A."/>
            <person name="Sandor E."/>
            <person name="Sanguinetti M."/>
            <person name="Schuetze T."/>
            <person name="Sepcic K."/>
            <person name="Shelest E."/>
            <person name="Sherlock G."/>
            <person name="Sophianopoulou V."/>
            <person name="Squina F.M."/>
            <person name="Sun H."/>
            <person name="Susca A."/>
            <person name="Todd R.B."/>
            <person name="Tsang A."/>
            <person name="Unkles S.E."/>
            <person name="van de Wiele N."/>
            <person name="van Rossen-Uffink D."/>
            <person name="Oliveira J.V."/>
            <person name="Vesth T.C."/>
            <person name="Visser J."/>
            <person name="Yu J.-H."/>
            <person name="Zhou M."/>
            <person name="Andersen M.R."/>
            <person name="Archer D.B."/>
            <person name="Baker S.E."/>
            <person name="Benoit I."/>
            <person name="Brakhage A.A."/>
            <person name="Braus G.H."/>
            <person name="Fischer R."/>
            <person name="Frisvad J.C."/>
            <person name="Goldman G.H."/>
            <person name="Houbraken J."/>
            <person name="Oakley B."/>
            <person name="Pocsi I."/>
            <person name="Scazzocchio C."/>
            <person name="Seiboth B."/>
            <person name="vanKuyk P.A."/>
            <person name="Wortman J."/>
            <person name="Dyer P.S."/>
            <person name="Grigoriev I.V."/>
        </authorList>
    </citation>
    <scope>NUCLEOTIDE SEQUENCE [LARGE SCALE GENOMIC DNA]</scope>
    <source>
        <strain evidence="5">ITEM 5010</strain>
    </source>
</reference>
<dbReference type="CDD" id="cd03048">
    <property type="entry name" value="GST_N_Ure2p_like"/>
    <property type="match status" value="1"/>
</dbReference>
<proteinExistence type="inferred from homology"/>
<evidence type="ECO:0000313" key="5">
    <source>
        <dbReference type="Proteomes" id="UP000188318"/>
    </source>
</evidence>
<dbReference type="STRING" id="602072.A0A1R3RWY0"/>
<protein>
    <recommendedName>
        <fullName evidence="6">Glutathione S-transferase</fullName>
    </recommendedName>
</protein>
<dbReference type="EMBL" id="KV907495">
    <property type="protein sequence ID" value="OOF99005.1"/>
    <property type="molecule type" value="Genomic_DNA"/>
</dbReference>
<evidence type="ECO:0008006" key="6">
    <source>
        <dbReference type="Google" id="ProtNLM"/>
    </source>
</evidence>
<dbReference type="Pfam" id="PF13417">
    <property type="entry name" value="GST_N_3"/>
    <property type="match status" value="1"/>
</dbReference>
<name>A0A1R3RWY0_ASPC5</name>
<sequence>MASSILPLTLYGKGGPNPPRVAIILNELSIPYTTIPIPLSTVKQPSYTAINPNGRLPALHDPNTNLTIWESGAIVHYLISRYDKSHKISFPEGTNESYLTAQWMFFQASGQGPYYGQASWFKKFHPERVSSAVERYVGEIRRVTGVLERVLKERMQNGEEEPWLVGGKCSVADLVWISWQVIVTRVITKEDGYDVEEFPVVKAWLERMLGREAVEKVMSDVGPVI</sequence>
<gene>
    <name evidence="4" type="ORF">ASPCADRAFT_204676</name>
</gene>
<dbReference type="PANTHER" id="PTHR44051:SF23">
    <property type="entry name" value="GLUTATHIONE S-TRANSFERASE-LIKE PROTEIN TPCF"/>
    <property type="match status" value="1"/>
</dbReference>
<evidence type="ECO:0000259" key="2">
    <source>
        <dbReference type="PROSITE" id="PS50404"/>
    </source>
</evidence>
<dbReference type="PROSITE" id="PS50405">
    <property type="entry name" value="GST_CTER"/>
    <property type="match status" value="1"/>
</dbReference>
<dbReference type="InterPro" id="IPR040079">
    <property type="entry name" value="Glutathione_S-Trfase"/>
</dbReference>
<dbReference type="Pfam" id="PF00043">
    <property type="entry name" value="GST_C"/>
    <property type="match status" value="1"/>
</dbReference>
<dbReference type="InterPro" id="IPR036249">
    <property type="entry name" value="Thioredoxin-like_sf"/>
</dbReference>
<dbReference type="InterPro" id="IPR036282">
    <property type="entry name" value="Glutathione-S-Trfase_C_sf"/>
</dbReference>
<dbReference type="PANTHER" id="PTHR44051">
    <property type="entry name" value="GLUTATHIONE S-TRANSFERASE-RELATED"/>
    <property type="match status" value="1"/>
</dbReference>
<accession>A0A1R3RWY0</accession>
<dbReference type="InterPro" id="IPR004046">
    <property type="entry name" value="GST_C"/>
</dbReference>
<comment type="similarity">
    <text evidence="1">Belongs to the GST superfamily.</text>
</comment>
<dbReference type="OrthoDB" id="422574at2759"/>
<dbReference type="Proteomes" id="UP000188318">
    <property type="component" value="Unassembled WGS sequence"/>
</dbReference>
<evidence type="ECO:0000313" key="4">
    <source>
        <dbReference type="EMBL" id="OOF99005.1"/>
    </source>
</evidence>
<dbReference type="CDD" id="cd10293">
    <property type="entry name" value="GST_C_Ure2p"/>
    <property type="match status" value="1"/>
</dbReference>
<evidence type="ECO:0000256" key="1">
    <source>
        <dbReference type="ARBA" id="ARBA00007409"/>
    </source>
</evidence>
<dbReference type="SFLD" id="SFLDS00019">
    <property type="entry name" value="Glutathione_Transferase_(cytos"/>
    <property type="match status" value="1"/>
</dbReference>
<dbReference type="Gene3D" id="1.20.1050.130">
    <property type="match status" value="1"/>
</dbReference>
<dbReference type="AlphaFoldDB" id="A0A1R3RWY0"/>
<dbReference type="PROSITE" id="PS50404">
    <property type="entry name" value="GST_NTER"/>
    <property type="match status" value="1"/>
</dbReference>
<dbReference type="VEuPathDB" id="FungiDB:ASPCADRAFT_204676"/>
<dbReference type="OMA" id="IATFGWT"/>
<dbReference type="InterPro" id="IPR004045">
    <property type="entry name" value="Glutathione_S-Trfase_N"/>
</dbReference>
<dbReference type="SUPFAM" id="SSF52833">
    <property type="entry name" value="Thioredoxin-like"/>
    <property type="match status" value="1"/>
</dbReference>
<feature type="domain" description="GST C-terminal" evidence="3">
    <location>
        <begin position="93"/>
        <end position="225"/>
    </location>
</feature>
<feature type="domain" description="GST N-terminal" evidence="2">
    <location>
        <begin position="5"/>
        <end position="86"/>
    </location>
</feature>
<dbReference type="SUPFAM" id="SSF47616">
    <property type="entry name" value="GST C-terminal domain-like"/>
    <property type="match status" value="1"/>
</dbReference>
<organism evidence="4 5">
    <name type="scientific">Aspergillus carbonarius (strain ITEM 5010)</name>
    <dbReference type="NCBI Taxonomy" id="602072"/>
    <lineage>
        <taxon>Eukaryota</taxon>
        <taxon>Fungi</taxon>
        <taxon>Dikarya</taxon>
        <taxon>Ascomycota</taxon>
        <taxon>Pezizomycotina</taxon>
        <taxon>Eurotiomycetes</taxon>
        <taxon>Eurotiomycetidae</taxon>
        <taxon>Eurotiales</taxon>
        <taxon>Aspergillaceae</taxon>
        <taxon>Aspergillus</taxon>
        <taxon>Aspergillus subgen. Circumdati</taxon>
    </lineage>
</organism>
<dbReference type="SFLD" id="SFLDG00358">
    <property type="entry name" value="Main_(cytGST)"/>
    <property type="match status" value="1"/>
</dbReference>
<evidence type="ECO:0000259" key="3">
    <source>
        <dbReference type="PROSITE" id="PS50405"/>
    </source>
</evidence>
<dbReference type="InterPro" id="IPR010987">
    <property type="entry name" value="Glutathione-S-Trfase_C-like"/>
</dbReference>
<dbReference type="SFLD" id="SFLDG01151">
    <property type="entry name" value="Main.2:_Nu-like"/>
    <property type="match status" value="1"/>
</dbReference>